<dbReference type="GO" id="GO:0005886">
    <property type="term" value="C:plasma membrane"/>
    <property type="evidence" value="ECO:0007669"/>
    <property type="project" value="UniProtKB-SubCell"/>
</dbReference>
<dbReference type="Gene3D" id="3.40.50.300">
    <property type="entry name" value="P-loop containing nucleotide triphosphate hydrolases"/>
    <property type="match status" value="1"/>
</dbReference>
<dbReference type="PANTHER" id="PTHR24221:SF646">
    <property type="entry name" value="HAEMOLYSIN SECRETION ATP-BINDING PROTEIN"/>
    <property type="match status" value="1"/>
</dbReference>
<evidence type="ECO:0000256" key="3">
    <source>
        <dbReference type="ARBA" id="ARBA00022475"/>
    </source>
</evidence>
<evidence type="ECO:0000259" key="10">
    <source>
        <dbReference type="PROSITE" id="PS50893"/>
    </source>
</evidence>
<dbReference type="EMBL" id="LBQH01000025">
    <property type="protein sequence ID" value="KKP76785.1"/>
    <property type="molecule type" value="Genomic_DNA"/>
</dbReference>
<dbReference type="InterPro" id="IPR011527">
    <property type="entry name" value="ABC1_TM_dom"/>
</dbReference>
<organism evidence="12 13">
    <name type="scientific">candidate division WS6 bacterium GW2011_GWF1_35_23</name>
    <dbReference type="NCBI Taxonomy" id="1619097"/>
    <lineage>
        <taxon>Bacteria</taxon>
        <taxon>Candidatus Dojkabacteria</taxon>
    </lineage>
</organism>
<dbReference type="SMART" id="SM00382">
    <property type="entry name" value="AAA"/>
    <property type="match status" value="1"/>
</dbReference>
<feature type="domain" description="ABC transmembrane type-1" evidence="11">
    <location>
        <begin position="45"/>
        <end position="322"/>
    </location>
</feature>
<evidence type="ECO:0000256" key="5">
    <source>
        <dbReference type="ARBA" id="ARBA00022741"/>
    </source>
</evidence>
<dbReference type="InterPro" id="IPR039421">
    <property type="entry name" value="Type_1_exporter"/>
</dbReference>
<keyword evidence="3" id="KW-1003">Cell membrane</keyword>
<keyword evidence="5" id="KW-0547">Nucleotide-binding</keyword>
<dbReference type="InterPro" id="IPR027417">
    <property type="entry name" value="P-loop_NTPase"/>
</dbReference>
<evidence type="ECO:0000256" key="9">
    <source>
        <dbReference type="SAM" id="Phobius"/>
    </source>
</evidence>
<sequence length="603" mass="70008">MEKKKTIPLKEYLQISLWSLKVTWGISPFAAVVILSTEIVRNLRGLVNTFIFAKLIDKLISLVSNDGAEVKDIIPFLLILLVVNLAFTALDELRNYANRIVRRLANPYLERMAYEKVNFLGAQTLELPDVSNANQKMRDWLYSIMDVGNNVVRIIAAFVKAIVAGALLLKTIPLIMPLIFLTSIVFYFQRRYFFKREFDWQTNDKHLVERRRNYWIAGRLGDHTSVGEISITGAFNYLSNKFIEFFKYYNGGLMKIMKKDSVSSFFIAILSNFVMVVGYVQVFQQLLLKKISVGDTTFYMSTINNFYDGIEWFFSEIVSYRDLVMKMKEVYEFFDLKPAVEDGKEELQRFVLPPVIEVKNLSFHYPNSKRNIFKNFSLRVEAGEKLAIVGENGAGKTTLVKLLCRIYDPQEGEILINGINLRDIRINDWYKNLGVLFQEYNFYGELTAEENIYMGKSMKEMDKEKVIEASKNADAHDFIKKYEKGYKTVMSERFRGGIRPSTGQRQKIAIARFFYRNAPVAIFDEPTSAIDAESEYRIFNRIYNFFKNKSVLIISHRFSTVRNADRIIVIHEGKIVEEGSHLELLKMNKRYANAFKKQAEGYK</sequence>
<feature type="transmembrane region" description="Helical" evidence="9">
    <location>
        <begin position="168"/>
        <end position="188"/>
    </location>
</feature>
<evidence type="ECO:0000256" key="7">
    <source>
        <dbReference type="ARBA" id="ARBA00022989"/>
    </source>
</evidence>
<dbReference type="InterPro" id="IPR003439">
    <property type="entry name" value="ABC_transporter-like_ATP-bd"/>
</dbReference>
<keyword evidence="7 9" id="KW-1133">Transmembrane helix</keyword>
<accession>A0A0G0ENK7</accession>
<dbReference type="Pfam" id="PF00005">
    <property type="entry name" value="ABC_tran"/>
    <property type="match status" value="1"/>
</dbReference>
<evidence type="ECO:0000256" key="2">
    <source>
        <dbReference type="ARBA" id="ARBA00022448"/>
    </source>
</evidence>
<keyword evidence="6 12" id="KW-0067">ATP-binding</keyword>
<reference evidence="12 13" key="1">
    <citation type="journal article" date="2015" name="Nature">
        <title>rRNA introns, odd ribosomes, and small enigmatic genomes across a large radiation of phyla.</title>
        <authorList>
            <person name="Brown C.T."/>
            <person name="Hug L.A."/>
            <person name="Thomas B.C."/>
            <person name="Sharon I."/>
            <person name="Castelle C.J."/>
            <person name="Singh A."/>
            <person name="Wilkins M.J."/>
            <person name="Williams K.H."/>
            <person name="Banfield J.F."/>
        </authorList>
    </citation>
    <scope>NUCLEOTIDE SEQUENCE [LARGE SCALE GENOMIC DNA]</scope>
</reference>
<dbReference type="Proteomes" id="UP000034816">
    <property type="component" value="Unassembled WGS sequence"/>
</dbReference>
<evidence type="ECO:0000256" key="6">
    <source>
        <dbReference type="ARBA" id="ARBA00022840"/>
    </source>
</evidence>
<feature type="transmembrane region" description="Helical" evidence="9">
    <location>
        <begin position="73"/>
        <end position="93"/>
    </location>
</feature>
<dbReference type="GO" id="GO:0016887">
    <property type="term" value="F:ATP hydrolysis activity"/>
    <property type="evidence" value="ECO:0007669"/>
    <property type="project" value="InterPro"/>
</dbReference>
<dbReference type="InterPro" id="IPR003593">
    <property type="entry name" value="AAA+_ATPase"/>
</dbReference>
<evidence type="ECO:0000313" key="13">
    <source>
        <dbReference type="Proteomes" id="UP000034816"/>
    </source>
</evidence>
<feature type="transmembrane region" description="Helical" evidence="9">
    <location>
        <begin position="140"/>
        <end position="162"/>
    </location>
</feature>
<keyword evidence="8 9" id="KW-0472">Membrane</keyword>
<proteinExistence type="predicted"/>
<dbReference type="GO" id="GO:0005524">
    <property type="term" value="F:ATP binding"/>
    <property type="evidence" value="ECO:0007669"/>
    <property type="project" value="UniProtKB-KW"/>
</dbReference>
<gene>
    <name evidence="12" type="ORF">UR73_C0025G0004</name>
</gene>
<dbReference type="GO" id="GO:0034040">
    <property type="term" value="F:ATPase-coupled lipid transmembrane transporter activity"/>
    <property type="evidence" value="ECO:0007669"/>
    <property type="project" value="TreeGrafter"/>
</dbReference>
<keyword evidence="4 9" id="KW-0812">Transmembrane</keyword>
<dbReference type="SUPFAM" id="SSF52540">
    <property type="entry name" value="P-loop containing nucleoside triphosphate hydrolases"/>
    <property type="match status" value="1"/>
</dbReference>
<dbReference type="InterPro" id="IPR036640">
    <property type="entry name" value="ABC1_TM_sf"/>
</dbReference>
<comment type="caution">
    <text evidence="12">The sequence shown here is derived from an EMBL/GenBank/DDBJ whole genome shotgun (WGS) entry which is preliminary data.</text>
</comment>
<protein>
    <submittedName>
        <fullName evidence="12">ABC transporter, ATP-binding/permease protein</fullName>
    </submittedName>
</protein>
<feature type="transmembrane region" description="Helical" evidence="9">
    <location>
        <begin position="12"/>
        <end position="35"/>
    </location>
</feature>
<dbReference type="FunFam" id="3.40.50.300:FF:000221">
    <property type="entry name" value="Multidrug ABC transporter ATP-binding protein"/>
    <property type="match status" value="1"/>
</dbReference>
<dbReference type="PANTHER" id="PTHR24221">
    <property type="entry name" value="ATP-BINDING CASSETTE SUB-FAMILY B"/>
    <property type="match status" value="1"/>
</dbReference>
<evidence type="ECO:0000259" key="11">
    <source>
        <dbReference type="PROSITE" id="PS50929"/>
    </source>
</evidence>
<comment type="subcellular location">
    <subcellularLocation>
        <location evidence="1">Cell membrane</location>
        <topology evidence="1">Multi-pass membrane protein</topology>
    </subcellularLocation>
</comment>
<feature type="transmembrane region" description="Helical" evidence="9">
    <location>
        <begin position="262"/>
        <end position="282"/>
    </location>
</feature>
<dbReference type="Gene3D" id="1.20.1560.10">
    <property type="entry name" value="ABC transporter type 1, transmembrane domain"/>
    <property type="match status" value="1"/>
</dbReference>
<dbReference type="SUPFAM" id="SSF90123">
    <property type="entry name" value="ABC transporter transmembrane region"/>
    <property type="match status" value="1"/>
</dbReference>
<evidence type="ECO:0000256" key="4">
    <source>
        <dbReference type="ARBA" id="ARBA00022692"/>
    </source>
</evidence>
<dbReference type="GO" id="GO:0140359">
    <property type="term" value="F:ABC-type transporter activity"/>
    <property type="evidence" value="ECO:0007669"/>
    <property type="project" value="InterPro"/>
</dbReference>
<name>A0A0G0ENK7_9BACT</name>
<evidence type="ECO:0000313" key="12">
    <source>
        <dbReference type="EMBL" id="KKP76785.1"/>
    </source>
</evidence>
<keyword evidence="2" id="KW-0813">Transport</keyword>
<feature type="domain" description="ABC transporter" evidence="10">
    <location>
        <begin position="356"/>
        <end position="597"/>
    </location>
</feature>
<evidence type="ECO:0000256" key="8">
    <source>
        <dbReference type="ARBA" id="ARBA00023136"/>
    </source>
</evidence>
<dbReference type="AlphaFoldDB" id="A0A0G0ENK7"/>
<evidence type="ECO:0000256" key="1">
    <source>
        <dbReference type="ARBA" id="ARBA00004651"/>
    </source>
</evidence>
<dbReference type="PROSITE" id="PS50893">
    <property type="entry name" value="ABC_TRANSPORTER_2"/>
    <property type="match status" value="1"/>
</dbReference>
<dbReference type="PROSITE" id="PS50929">
    <property type="entry name" value="ABC_TM1F"/>
    <property type="match status" value="1"/>
</dbReference>